<dbReference type="PANTHER" id="PTHR31212">
    <property type="entry name" value="ALPHA-KETOGLUTARATE-DEPENDENT DIOXYGENASE ALKB HOMOLOG 3"/>
    <property type="match status" value="1"/>
</dbReference>
<reference evidence="2" key="1">
    <citation type="journal article" date="2019" name="MBio">
        <title>Virus Genomes from Deep Sea Sediments Expand the Ocean Megavirome and Support Independent Origins of Viral Gigantism.</title>
        <authorList>
            <person name="Backstrom D."/>
            <person name="Yutin N."/>
            <person name="Jorgensen S.L."/>
            <person name="Dharamshi J."/>
            <person name="Homa F."/>
            <person name="Zaremba-Niedwiedzka K."/>
            <person name="Spang A."/>
            <person name="Wolf Y.I."/>
            <person name="Koonin E.V."/>
            <person name="Ettema T.J."/>
        </authorList>
    </citation>
    <scope>NUCLEOTIDE SEQUENCE</scope>
</reference>
<accession>A0A481YPR9</accession>
<dbReference type="InterPro" id="IPR027450">
    <property type="entry name" value="AlkB-like"/>
</dbReference>
<dbReference type="InterPro" id="IPR032854">
    <property type="entry name" value="ALKBH3"/>
</dbReference>
<dbReference type="GO" id="GO:0051213">
    <property type="term" value="F:dioxygenase activity"/>
    <property type="evidence" value="ECO:0007669"/>
    <property type="project" value="UniProtKB-KW"/>
</dbReference>
<keyword evidence="2" id="KW-0560">Oxidoreductase</keyword>
<dbReference type="Pfam" id="PF13532">
    <property type="entry name" value="2OG-FeII_Oxy_2"/>
    <property type="match status" value="1"/>
</dbReference>
<sequence>MQATISTKYFDLYRNFFSDEEAKTIFEKLMEELKFERHNLKIRGKVIPEPRLNTFHTDAEPEYGYSGAQQENKKITPTLNQLLKVMRVHFDEKFDSVLCNLYQNGKEYIGWHADREARETVVASLSLGATRKFRMRKIKETRGWDYEWDLKAGDLIIMKVGCQNKYKHTVPKQLRVTEPRLNLTFRAMACYKK</sequence>
<dbReference type="PANTHER" id="PTHR31212:SF4">
    <property type="entry name" value="ALPHA-KETOGLUTARATE-DEPENDENT DIOXYGENASE ALKB HOMOLOG 3"/>
    <property type="match status" value="1"/>
</dbReference>
<dbReference type="InterPro" id="IPR005123">
    <property type="entry name" value="Oxoglu/Fe-dep_dioxygenase_dom"/>
</dbReference>
<evidence type="ECO:0000259" key="1">
    <source>
        <dbReference type="PROSITE" id="PS51471"/>
    </source>
</evidence>
<evidence type="ECO:0000313" key="2">
    <source>
        <dbReference type="EMBL" id="QBK85283.1"/>
    </source>
</evidence>
<dbReference type="Gene3D" id="2.60.120.590">
    <property type="entry name" value="Alpha-ketoglutarate-dependent dioxygenase AlkB-like"/>
    <property type="match status" value="1"/>
</dbReference>
<dbReference type="InterPro" id="IPR037151">
    <property type="entry name" value="AlkB-like_sf"/>
</dbReference>
<keyword evidence="2" id="KW-0223">Dioxygenase</keyword>
<dbReference type="EMBL" id="MK500313">
    <property type="protein sequence ID" value="QBK85283.1"/>
    <property type="molecule type" value="Genomic_DNA"/>
</dbReference>
<proteinExistence type="predicted"/>
<organism evidence="2">
    <name type="scientific">Iridovirus LCIVAC01</name>
    <dbReference type="NCBI Taxonomy" id="2506607"/>
    <lineage>
        <taxon>Viruses</taxon>
        <taxon>Varidnaviria</taxon>
        <taxon>Bamfordvirae</taxon>
        <taxon>Nucleocytoviricota</taxon>
        <taxon>Megaviricetes</taxon>
        <taxon>Pimascovirales</taxon>
        <taxon>Pimascovirales incertae sedis</taxon>
        <taxon>Iridoviridae</taxon>
    </lineage>
</organism>
<gene>
    <name evidence="2" type="ORF">LCIVAC01_00920</name>
</gene>
<protein>
    <submittedName>
        <fullName evidence="2">Alkylated DNA repair dioxygenase</fullName>
    </submittedName>
</protein>
<name>A0A481YPR9_9VIRU</name>
<dbReference type="PROSITE" id="PS51471">
    <property type="entry name" value="FE2OG_OXY"/>
    <property type="match status" value="1"/>
</dbReference>
<dbReference type="SUPFAM" id="SSF51197">
    <property type="entry name" value="Clavaminate synthase-like"/>
    <property type="match status" value="1"/>
</dbReference>
<feature type="domain" description="Fe2OG dioxygenase" evidence="1">
    <location>
        <begin position="93"/>
        <end position="189"/>
    </location>
</feature>
<dbReference type="GO" id="GO:0006307">
    <property type="term" value="P:DNA alkylation repair"/>
    <property type="evidence" value="ECO:0007669"/>
    <property type="project" value="InterPro"/>
</dbReference>